<dbReference type="GO" id="GO:0000725">
    <property type="term" value="P:recombinational repair"/>
    <property type="evidence" value="ECO:0007669"/>
    <property type="project" value="TreeGrafter"/>
</dbReference>
<keyword evidence="3 5" id="KW-0347">Helicase</keyword>
<dbReference type="InterPro" id="IPR000212">
    <property type="entry name" value="DNA_helicase_UvrD/REP"/>
</dbReference>
<dbReference type="SUPFAM" id="SSF52540">
    <property type="entry name" value="P-loop containing nucleoside triphosphate hydrolases"/>
    <property type="match status" value="1"/>
</dbReference>
<keyword evidence="2 5" id="KW-0378">Hydrolase</keyword>
<dbReference type="STRING" id="745366.GA0070213_107156"/>
<feature type="domain" description="UvrD-like helicase ATP-binding" evidence="6">
    <location>
        <begin position="164"/>
        <end position="498"/>
    </location>
</feature>
<accession>A0A1C5IUU7</accession>
<dbReference type="InterPro" id="IPR027417">
    <property type="entry name" value="P-loop_NTPase"/>
</dbReference>
<feature type="binding site" evidence="5">
    <location>
        <begin position="185"/>
        <end position="192"/>
    </location>
    <ligand>
        <name>ATP</name>
        <dbReference type="ChEBI" id="CHEBI:30616"/>
    </ligand>
</feature>
<evidence type="ECO:0000256" key="4">
    <source>
        <dbReference type="ARBA" id="ARBA00022840"/>
    </source>
</evidence>
<dbReference type="AlphaFoldDB" id="A0A1C5IUU7"/>
<dbReference type="GO" id="GO:0005829">
    <property type="term" value="C:cytosol"/>
    <property type="evidence" value="ECO:0007669"/>
    <property type="project" value="TreeGrafter"/>
</dbReference>
<name>A0A1C5IUU7_9ACTN</name>
<evidence type="ECO:0000256" key="2">
    <source>
        <dbReference type="ARBA" id="ARBA00022801"/>
    </source>
</evidence>
<dbReference type="EMBL" id="FMDM01000007">
    <property type="protein sequence ID" value="SCG62095.1"/>
    <property type="molecule type" value="Genomic_DNA"/>
</dbReference>
<dbReference type="Pfam" id="PF13538">
    <property type="entry name" value="UvrD_C_2"/>
    <property type="match status" value="1"/>
</dbReference>
<evidence type="ECO:0000313" key="8">
    <source>
        <dbReference type="Proteomes" id="UP000199360"/>
    </source>
</evidence>
<dbReference type="GO" id="GO:0003677">
    <property type="term" value="F:DNA binding"/>
    <property type="evidence" value="ECO:0007669"/>
    <property type="project" value="InterPro"/>
</dbReference>
<sequence>MVSREADIAAEQAYFDEAAEHRDRRRDTLARLPSAAAHTAAAAHLRRYADAAGRALGAADEAVAFGRIDDEAGETRYIGRHLIRDAGGEVLVVNWHAPAAAGWFEASAENPAGVRRKRAFTCTGNTIDDLTDTILAEIAEAVDAHLLAELSRGRTGTMRDIVATIQAAQFALIRAPRDQVLVIEGGPGTGKTAVALHRVSWLLFQHRADWSAADVLVVGPHPTFVRYIGQILPALGDDGVELRDVDRLAPDVPRGRVEPDEVARIKGEARMAGLLARALDARIGVPDPAERLLVGGRFVTLPGAEVAEALAAARAAALPYAGRRRLLRDRLAALVATRTGTDPGRADEVGNLVERLWPQQTPTGLLRDLLGSTARLRAAAGDAFTPAEVAALHRRGADRLSRETWSAADLPLLDELAHLVDGPGRQYAHVVVDEAQDLSPMQLRAVARRSATGSLTVVGDLAQSTGRWARDSWDEVLTHLPAAHPAKITPLRYGYRVPRQPYATAAALLPVAAPGVTPVEVVRDGPADTGVHRVGLSELAARAVAVAREHAEAGRFVGIVCPPRQRRPVEAALASNGIAWSSADRGELGGSVNLISPQEAKGLEFDAVVVVEPVEIVASDERGHRLLYVALTRTTGHLDIVCTGDPVPLDAPVLPRPRVDGETDAPFTRRDAHRLAAHLAGQLRGAAPPASWADVLAEVRATLLPAGAVSPERPADG</sequence>
<dbReference type="Proteomes" id="UP000199360">
    <property type="component" value="Unassembled WGS sequence"/>
</dbReference>
<evidence type="ECO:0000256" key="5">
    <source>
        <dbReference type="PROSITE-ProRule" id="PRU00560"/>
    </source>
</evidence>
<dbReference type="Gene3D" id="3.40.50.300">
    <property type="entry name" value="P-loop containing nucleotide triphosphate hydrolases"/>
    <property type="match status" value="3"/>
</dbReference>
<dbReference type="InterPro" id="IPR027785">
    <property type="entry name" value="UvrD-like_helicase_C"/>
</dbReference>
<keyword evidence="8" id="KW-1185">Reference proteome</keyword>
<gene>
    <name evidence="7" type="ORF">GA0070213_107156</name>
</gene>
<protein>
    <submittedName>
        <fullName evidence="7">DNA helicase IV</fullName>
    </submittedName>
</protein>
<dbReference type="GO" id="GO:0043138">
    <property type="term" value="F:3'-5' DNA helicase activity"/>
    <property type="evidence" value="ECO:0007669"/>
    <property type="project" value="TreeGrafter"/>
</dbReference>
<evidence type="ECO:0000313" key="7">
    <source>
        <dbReference type="EMBL" id="SCG62095.1"/>
    </source>
</evidence>
<dbReference type="PANTHER" id="PTHR11070">
    <property type="entry name" value="UVRD / RECB / PCRA DNA HELICASE FAMILY MEMBER"/>
    <property type="match status" value="1"/>
</dbReference>
<dbReference type="PANTHER" id="PTHR11070:SF45">
    <property type="entry name" value="DNA 3'-5' HELICASE"/>
    <property type="match status" value="1"/>
</dbReference>
<organism evidence="7 8">
    <name type="scientific">Micromonospora humi</name>
    <dbReference type="NCBI Taxonomy" id="745366"/>
    <lineage>
        <taxon>Bacteria</taxon>
        <taxon>Bacillati</taxon>
        <taxon>Actinomycetota</taxon>
        <taxon>Actinomycetes</taxon>
        <taxon>Micromonosporales</taxon>
        <taxon>Micromonosporaceae</taxon>
        <taxon>Micromonospora</taxon>
    </lineage>
</organism>
<dbReference type="OrthoDB" id="3400185at2"/>
<dbReference type="Pfam" id="PF00580">
    <property type="entry name" value="UvrD-helicase"/>
    <property type="match status" value="1"/>
</dbReference>
<dbReference type="GO" id="GO:0005524">
    <property type="term" value="F:ATP binding"/>
    <property type="evidence" value="ECO:0007669"/>
    <property type="project" value="UniProtKB-UniRule"/>
</dbReference>
<reference evidence="8" key="1">
    <citation type="submission" date="2016-06" db="EMBL/GenBank/DDBJ databases">
        <authorList>
            <person name="Varghese N."/>
            <person name="Submissions Spin"/>
        </authorList>
    </citation>
    <scope>NUCLEOTIDE SEQUENCE [LARGE SCALE GENOMIC DNA]</scope>
    <source>
        <strain evidence="8">DSM 45647</strain>
    </source>
</reference>
<evidence type="ECO:0000256" key="1">
    <source>
        <dbReference type="ARBA" id="ARBA00022741"/>
    </source>
</evidence>
<dbReference type="GO" id="GO:0016787">
    <property type="term" value="F:hydrolase activity"/>
    <property type="evidence" value="ECO:0007669"/>
    <property type="project" value="UniProtKB-UniRule"/>
</dbReference>
<proteinExistence type="predicted"/>
<evidence type="ECO:0000256" key="3">
    <source>
        <dbReference type="ARBA" id="ARBA00022806"/>
    </source>
</evidence>
<keyword evidence="4 5" id="KW-0067">ATP-binding</keyword>
<dbReference type="PROSITE" id="PS51198">
    <property type="entry name" value="UVRD_HELICASE_ATP_BIND"/>
    <property type="match status" value="1"/>
</dbReference>
<evidence type="ECO:0000259" key="6">
    <source>
        <dbReference type="PROSITE" id="PS51198"/>
    </source>
</evidence>
<keyword evidence="1 5" id="KW-0547">Nucleotide-binding</keyword>
<dbReference type="RefSeq" id="WP_091063695.1">
    <property type="nucleotide sequence ID" value="NZ_FMDM01000007.1"/>
</dbReference>
<dbReference type="InterPro" id="IPR014016">
    <property type="entry name" value="UvrD-like_ATP-bd"/>
</dbReference>